<sequence>MGNTKSTSSDTFSNSNSQFLASAGVSDCTAGWRFPEKGWIKCNVDGSFLAEKRSTGCGGVYRDEQGNWLYGFSKKLVYSDLTTAEIEAIYTGLKVAWERGYKKIILESDSTAAVDLVNKGVSSGHSLAEPVNQAREYLNKDWKEIKIVYLPRDYNKVADKLAALSHEFQVGVLREYVDPPQPCIYYLSDGVSGKRG</sequence>
<organism evidence="1 2">
    <name type="scientific">Bauhinia variegata</name>
    <name type="common">Purple orchid tree</name>
    <name type="synonym">Phanera variegata</name>
    <dbReference type="NCBI Taxonomy" id="167791"/>
    <lineage>
        <taxon>Eukaryota</taxon>
        <taxon>Viridiplantae</taxon>
        <taxon>Streptophyta</taxon>
        <taxon>Embryophyta</taxon>
        <taxon>Tracheophyta</taxon>
        <taxon>Spermatophyta</taxon>
        <taxon>Magnoliopsida</taxon>
        <taxon>eudicotyledons</taxon>
        <taxon>Gunneridae</taxon>
        <taxon>Pentapetalae</taxon>
        <taxon>rosids</taxon>
        <taxon>fabids</taxon>
        <taxon>Fabales</taxon>
        <taxon>Fabaceae</taxon>
        <taxon>Cercidoideae</taxon>
        <taxon>Cercideae</taxon>
        <taxon>Bauhiniinae</taxon>
        <taxon>Bauhinia</taxon>
    </lineage>
</organism>
<dbReference type="Proteomes" id="UP000828941">
    <property type="component" value="Chromosome 11"/>
</dbReference>
<name>A0ACB9LQF6_BAUVA</name>
<proteinExistence type="predicted"/>
<evidence type="ECO:0000313" key="1">
    <source>
        <dbReference type="EMBL" id="KAI4313576.1"/>
    </source>
</evidence>
<evidence type="ECO:0000313" key="2">
    <source>
        <dbReference type="Proteomes" id="UP000828941"/>
    </source>
</evidence>
<keyword evidence="2" id="KW-1185">Reference proteome</keyword>
<dbReference type="EMBL" id="CM039436">
    <property type="protein sequence ID" value="KAI4313576.1"/>
    <property type="molecule type" value="Genomic_DNA"/>
</dbReference>
<reference evidence="1 2" key="1">
    <citation type="journal article" date="2022" name="DNA Res.">
        <title>Chromosomal-level genome assembly of the orchid tree Bauhinia variegata (Leguminosae; Cercidoideae) supports the allotetraploid origin hypothesis of Bauhinia.</title>
        <authorList>
            <person name="Zhong Y."/>
            <person name="Chen Y."/>
            <person name="Zheng D."/>
            <person name="Pang J."/>
            <person name="Liu Y."/>
            <person name="Luo S."/>
            <person name="Meng S."/>
            <person name="Qian L."/>
            <person name="Wei D."/>
            <person name="Dai S."/>
            <person name="Zhou R."/>
        </authorList>
    </citation>
    <scope>NUCLEOTIDE SEQUENCE [LARGE SCALE GENOMIC DNA]</scope>
    <source>
        <strain evidence="1">BV-YZ2020</strain>
    </source>
</reference>
<accession>A0ACB9LQF6</accession>
<comment type="caution">
    <text evidence="1">The sequence shown here is derived from an EMBL/GenBank/DDBJ whole genome shotgun (WGS) entry which is preliminary data.</text>
</comment>
<gene>
    <name evidence="1" type="ORF">L6164_026541</name>
</gene>
<protein>
    <submittedName>
        <fullName evidence="1">Uncharacterized protein</fullName>
    </submittedName>
</protein>